<feature type="region of interest" description="Disordered" evidence="1">
    <location>
        <begin position="428"/>
        <end position="454"/>
    </location>
</feature>
<reference evidence="2" key="1">
    <citation type="submission" date="2020-10" db="EMBL/GenBank/DDBJ databases">
        <authorList>
            <person name="Kikuchi T."/>
        </authorList>
    </citation>
    <scope>NUCLEOTIDE SEQUENCE</scope>
    <source>
        <strain evidence="2">NKZ352</strain>
    </source>
</reference>
<feature type="compositionally biased region" description="Low complexity" evidence="1">
    <location>
        <begin position="245"/>
        <end position="258"/>
    </location>
</feature>
<evidence type="ECO:0000313" key="2">
    <source>
        <dbReference type="EMBL" id="CAD6196606.1"/>
    </source>
</evidence>
<organism evidence="2 3">
    <name type="scientific">Caenorhabditis auriculariae</name>
    <dbReference type="NCBI Taxonomy" id="2777116"/>
    <lineage>
        <taxon>Eukaryota</taxon>
        <taxon>Metazoa</taxon>
        <taxon>Ecdysozoa</taxon>
        <taxon>Nematoda</taxon>
        <taxon>Chromadorea</taxon>
        <taxon>Rhabditida</taxon>
        <taxon>Rhabditina</taxon>
        <taxon>Rhabditomorpha</taxon>
        <taxon>Rhabditoidea</taxon>
        <taxon>Rhabditidae</taxon>
        <taxon>Peloderinae</taxon>
        <taxon>Caenorhabditis</taxon>
    </lineage>
</organism>
<dbReference type="Proteomes" id="UP000835052">
    <property type="component" value="Unassembled WGS sequence"/>
</dbReference>
<gene>
    <name evidence="2" type="ORF">CAUJ_LOCUS12520</name>
</gene>
<feature type="region of interest" description="Disordered" evidence="1">
    <location>
        <begin position="98"/>
        <end position="287"/>
    </location>
</feature>
<dbReference type="EMBL" id="CAJGYM010000076">
    <property type="protein sequence ID" value="CAD6196606.1"/>
    <property type="molecule type" value="Genomic_DNA"/>
</dbReference>
<protein>
    <submittedName>
        <fullName evidence="2">Uncharacterized protein</fullName>
    </submittedName>
</protein>
<dbReference type="AlphaFoldDB" id="A0A8S1HQV9"/>
<accession>A0A8S1HQV9</accession>
<name>A0A8S1HQV9_9PELO</name>
<keyword evidence="3" id="KW-1185">Reference proteome</keyword>
<feature type="compositionally biased region" description="Polar residues" evidence="1">
    <location>
        <begin position="121"/>
        <end position="135"/>
    </location>
</feature>
<proteinExistence type="predicted"/>
<evidence type="ECO:0000256" key="1">
    <source>
        <dbReference type="SAM" id="MobiDB-lite"/>
    </source>
</evidence>
<feature type="compositionally biased region" description="Basic and acidic residues" evidence="1">
    <location>
        <begin position="208"/>
        <end position="222"/>
    </location>
</feature>
<comment type="caution">
    <text evidence="2">The sequence shown here is derived from an EMBL/GenBank/DDBJ whole genome shotgun (WGS) entry which is preliminary data.</text>
</comment>
<evidence type="ECO:0000313" key="3">
    <source>
        <dbReference type="Proteomes" id="UP000835052"/>
    </source>
</evidence>
<sequence length="454" mass="50051">MALKYFKGGQNIEKPWERTEDEADAAEIFPRDQCLRPSEAVVVVFRTMAFYFALLNVSKKEDRGAVSHPARRRRRHSIASVDSPINDYRLLPKPHVLSDDVAAAPPSNQRTEVPAPRDNPQPDQNSKQKSTTRHLNNGDGPCTSRSHTDIRHDNAPGTLARSKRMAFPANENGPSTTNRREIKPSSSCFTMGEVRKKANGTRSTGRGPKREERQGTSKEAQEAVRPALVNVKKSHLLKRGGSPQGSTTSESRRSSGMSNDSVVRRGDSPASSIDSHRSALAGGSASPVQQTAMKLSALSVSSRLSEPRLKKVTFENSPYVISNSFLGDRAVLVRRGSGTAILRMPLYDDPSPPTPRVLTNTKMLRGRGAACGDGWWTPSASAEGHVENRVNRAIERASKPSLKRLLRRRSTSDRNRIMAYRNNGYLNASEEVPHHGSKNLMTVSVDRPSYSRQD</sequence>
<dbReference type="OrthoDB" id="5859207at2759"/>